<dbReference type="RefSeq" id="WP_189066891.1">
    <property type="nucleotide sequence ID" value="NZ_BMQM01000066.1"/>
</dbReference>
<dbReference type="Proteomes" id="UP000634308">
    <property type="component" value="Unassembled WGS sequence"/>
</dbReference>
<evidence type="ECO:0000313" key="2">
    <source>
        <dbReference type="Proteomes" id="UP000634308"/>
    </source>
</evidence>
<dbReference type="EMBL" id="BMQM01000066">
    <property type="protein sequence ID" value="GGR76277.1"/>
    <property type="molecule type" value="Genomic_DNA"/>
</dbReference>
<proteinExistence type="predicted"/>
<accession>A0ABQ2S0N9</accession>
<evidence type="ECO:0000313" key="1">
    <source>
        <dbReference type="EMBL" id="GGR76277.1"/>
    </source>
</evidence>
<keyword evidence="2" id="KW-1185">Reference proteome</keyword>
<sequence length="144" mass="16761">MTDLNWYQQQLRMLNERLWHLGAATRDVTAFEDDLRQVWNDSATRDLRGRLLQPLHEEHSAASTALTRKSTALTSMHGSLQRTQGHCEQVARFSEHIADRLDDTRREMERGHHERDWADQLTTRVLAATDRMTQLITEADQTLP</sequence>
<organism evidence="1 2">
    <name type="scientific">Deinococcus seoulensis</name>
    <dbReference type="NCBI Taxonomy" id="1837379"/>
    <lineage>
        <taxon>Bacteria</taxon>
        <taxon>Thermotogati</taxon>
        <taxon>Deinococcota</taxon>
        <taxon>Deinococci</taxon>
        <taxon>Deinococcales</taxon>
        <taxon>Deinococcaceae</taxon>
        <taxon>Deinococcus</taxon>
    </lineage>
</organism>
<protein>
    <submittedName>
        <fullName evidence="1">Uncharacterized protein</fullName>
    </submittedName>
</protein>
<name>A0ABQ2S0N9_9DEIO</name>
<comment type="caution">
    <text evidence="1">The sequence shown here is derived from an EMBL/GenBank/DDBJ whole genome shotgun (WGS) entry which is preliminary data.</text>
</comment>
<reference evidence="2" key="1">
    <citation type="journal article" date="2019" name="Int. J. Syst. Evol. Microbiol.">
        <title>The Global Catalogue of Microorganisms (GCM) 10K type strain sequencing project: providing services to taxonomists for standard genome sequencing and annotation.</title>
        <authorList>
            <consortium name="The Broad Institute Genomics Platform"/>
            <consortium name="The Broad Institute Genome Sequencing Center for Infectious Disease"/>
            <person name="Wu L."/>
            <person name="Ma J."/>
        </authorList>
    </citation>
    <scope>NUCLEOTIDE SEQUENCE [LARGE SCALE GENOMIC DNA]</scope>
    <source>
        <strain evidence="2">JCM 31404</strain>
    </source>
</reference>
<gene>
    <name evidence="1" type="ORF">GCM10008959_41380</name>
</gene>